<comment type="subcellular location">
    <subcellularLocation>
        <location evidence="1 2 3">Nucleus</location>
    </subcellularLocation>
</comment>
<evidence type="ECO:0000256" key="3">
    <source>
        <dbReference type="RuleBase" id="RU000682"/>
    </source>
</evidence>
<sequence length="270" mass="30858">MMELDNQQQPNPMKVMTDEQLETLRKQIAIYATICERLVEMHKTLTSQQDLAAELQNRFSLGFLSFCLTLVLKQLSFHLSLWSGVDKGGRMVSLYADPSIGHKMTARQRWTPTPMQLQILERLFDQDTGTPSKQKIKDLTEELSQHGQIAEQNICNWFQNRRARSKRKQHCGVGSSNNKNGEGEVETETETLNEKRKRPESLFVVLPDGNNNNVIGTTTTTSPRLEDLCFQSPEMSSDLHLLGVQSNPRDEHLVESYNLYDHVEDYDMAG</sequence>
<dbReference type="InterPro" id="IPR009057">
    <property type="entry name" value="Homeodomain-like_sf"/>
</dbReference>
<dbReference type="InterPro" id="IPR001356">
    <property type="entry name" value="HD"/>
</dbReference>
<accession>A0ABQ8ANS6</accession>
<dbReference type="PANTHER" id="PTHR46777:SF6">
    <property type="entry name" value="HOMEOBOX DOMAIN-CONTAINING PROTEIN"/>
    <property type="match status" value="1"/>
</dbReference>
<evidence type="ECO:0000256" key="1">
    <source>
        <dbReference type="ARBA" id="ARBA00004123"/>
    </source>
</evidence>
<comment type="caution">
    <text evidence="6">The sequence shown here is derived from an EMBL/GenBank/DDBJ whole genome shotgun (WGS) entry which is preliminary data.</text>
</comment>
<evidence type="ECO:0000256" key="2">
    <source>
        <dbReference type="PROSITE-ProRule" id="PRU00108"/>
    </source>
</evidence>
<keyword evidence="7" id="KW-1185">Reference proteome</keyword>
<keyword evidence="2 3" id="KW-0539">Nucleus</keyword>
<dbReference type="SUPFAM" id="SSF46689">
    <property type="entry name" value="Homeodomain-like"/>
    <property type="match status" value="1"/>
</dbReference>
<feature type="DNA-binding region" description="Homeobox" evidence="2">
    <location>
        <begin position="105"/>
        <end position="169"/>
    </location>
</feature>
<dbReference type="PROSITE" id="PS50071">
    <property type="entry name" value="HOMEOBOX_2"/>
    <property type="match status" value="1"/>
</dbReference>
<dbReference type="CDD" id="cd00086">
    <property type="entry name" value="homeodomain"/>
    <property type="match status" value="1"/>
</dbReference>
<name>A0ABQ8ANS6_BRANA</name>
<dbReference type="Gene3D" id="1.10.10.60">
    <property type="entry name" value="Homeodomain-like"/>
    <property type="match status" value="1"/>
</dbReference>
<keyword evidence="2 3" id="KW-0371">Homeobox</keyword>
<feature type="domain" description="Homeobox" evidence="5">
    <location>
        <begin position="103"/>
        <end position="168"/>
    </location>
</feature>
<dbReference type="SMART" id="SM00389">
    <property type="entry name" value="HOX"/>
    <property type="match status" value="1"/>
</dbReference>
<keyword evidence="2 3" id="KW-0238">DNA-binding</keyword>
<evidence type="ECO:0000313" key="7">
    <source>
        <dbReference type="Proteomes" id="UP000824890"/>
    </source>
</evidence>
<gene>
    <name evidence="6" type="ORF">HID58_056639</name>
</gene>
<protein>
    <recommendedName>
        <fullName evidence="5">Homeobox domain-containing protein</fullName>
    </recommendedName>
</protein>
<dbReference type="Pfam" id="PF00046">
    <property type="entry name" value="Homeodomain"/>
    <property type="match status" value="1"/>
</dbReference>
<dbReference type="InterPro" id="IPR044559">
    <property type="entry name" value="WOX13-like"/>
</dbReference>
<evidence type="ECO:0000313" key="6">
    <source>
        <dbReference type="EMBL" id="KAH0894210.1"/>
    </source>
</evidence>
<dbReference type="EMBL" id="JAGKQM010000013">
    <property type="protein sequence ID" value="KAH0894210.1"/>
    <property type="molecule type" value="Genomic_DNA"/>
</dbReference>
<feature type="region of interest" description="Disordered" evidence="4">
    <location>
        <begin position="168"/>
        <end position="196"/>
    </location>
</feature>
<proteinExistence type="predicted"/>
<dbReference type="PANTHER" id="PTHR46777">
    <property type="entry name" value="WUSCHEL-RELATED HOMEOBOX 13"/>
    <property type="match status" value="1"/>
</dbReference>
<evidence type="ECO:0000256" key="4">
    <source>
        <dbReference type="SAM" id="MobiDB-lite"/>
    </source>
</evidence>
<dbReference type="Proteomes" id="UP000824890">
    <property type="component" value="Unassembled WGS sequence"/>
</dbReference>
<organism evidence="6 7">
    <name type="scientific">Brassica napus</name>
    <name type="common">Rape</name>
    <dbReference type="NCBI Taxonomy" id="3708"/>
    <lineage>
        <taxon>Eukaryota</taxon>
        <taxon>Viridiplantae</taxon>
        <taxon>Streptophyta</taxon>
        <taxon>Embryophyta</taxon>
        <taxon>Tracheophyta</taxon>
        <taxon>Spermatophyta</taxon>
        <taxon>Magnoliopsida</taxon>
        <taxon>eudicotyledons</taxon>
        <taxon>Gunneridae</taxon>
        <taxon>Pentapetalae</taxon>
        <taxon>rosids</taxon>
        <taxon>malvids</taxon>
        <taxon>Brassicales</taxon>
        <taxon>Brassicaceae</taxon>
        <taxon>Brassiceae</taxon>
        <taxon>Brassica</taxon>
    </lineage>
</organism>
<reference evidence="6 7" key="1">
    <citation type="submission" date="2021-05" db="EMBL/GenBank/DDBJ databases">
        <title>Genome Assembly of Synthetic Allotetraploid Brassica napus Reveals Homoeologous Exchanges between Subgenomes.</title>
        <authorList>
            <person name="Davis J.T."/>
        </authorList>
    </citation>
    <scope>NUCLEOTIDE SEQUENCE [LARGE SCALE GENOMIC DNA]</scope>
    <source>
        <strain evidence="7">cv. Da-Ae</strain>
        <tissue evidence="6">Seedling</tissue>
    </source>
</reference>
<evidence type="ECO:0000259" key="5">
    <source>
        <dbReference type="PROSITE" id="PS50071"/>
    </source>
</evidence>